<evidence type="ECO:0008006" key="2">
    <source>
        <dbReference type="Google" id="ProtNLM"/>
    </source>
</evidence>
<accession>A0A7C0XB10</accession>
<gene>
    <name evidence="1" type="ORF">ENG67_03145</name>
</gene>
<name>A0A7C0XB10_UNCW3</name>
<dbReference type="EMBL" id="DRBW01000124">
    <property type="protein sequence ID" value="HDM90187.1"/>
    <property type="molecule type" value="Genomic_DNA"/>
</dbReference>
<proteinExistence type="predicted"/>
<reference evidence="1" key="1">
    <citation type="journal article" date="2020" name="mSystems">
        <title>Genome- and Community-Level Interaction Insights into Carbon Utilization and Element Cycling Functions of Hydrothermarchaeota in Hydrothermal Sediment.</title>
        <authorList>
            <person name="Zhou Z."/>
            <person name="Liu Y."/>
            <person name="Xu W."/>
            <person name="Pan J."/>
            <person name="Luo Z.H."/>
            <person name="Li M."/>
        </authorList>
    </citation>
    <scope>NUCLEOTIDE SEQUENCE [LARGE SCALE GENOMIC DNA]</scope>
    <source>
        <strain evidence="1">HyVt-237</strain>
    </source>
</reference>
<dbReference type="Proteomes" id="UP000885931">
    <property type="component" value="Unassembled WGS sequence"/>
</dbReference>
<comment type="caution">
    <text evidence="1">The sequence shown here is derived from an EMBL/GenBank/DDBJ whole genome shotgun (WGS) entry which is preliminary data.</text>
</comment>
<protein>
    <recommendedName>
        <fullName evidence="2">DUF5683 domain-containing protein</fullName>
    </recommendedName>
</protein>
<organism evidence="1">
    <name type="scientific">candidate division WOR-3 bacterium</name>
    <dbReference type="NCBI Taxonomy" id="2052148"/>
    <lineage>
        <taxon>Bacteria</taxon>
        <taxon>Bacteria division WOR-3</taxon>
    </lineage>
</organism>
<evidence type="ECO:0000313" key="1">
    <source>
        <dbReference type="EMBL" id="HDM90187.1"/>
    </source>
</evidence>
<sequence>MKRAGLFMLVLFPAILLGRGNPWRAGLSSLILPGSGEHYLGLKTRTYGFLSAEVSLWLTYAGFTYHARRLDEDYRIYAYSKCGADPDRADGDYWQAIELNMNRDAYLEKLWREARSYYPDNPDSQEAYVRQHAVAGDWNWPSKAEWFYFQDMRKASRITRQRAEVTLGFIIVNHVASAVDAFISSRLLGDSGASSFDFDIRINPSGRSTVALYRKF</sequence>
<dbReference type="AlphaFoldDB" id="A0A7C0XB10"/>